<dbReference type="AlphaFoldDB" id="A0A2N7ARW0"/>
<evidence type="ECO:0000259" key="2">
    <source>
        <dbReference type="Pfam" id="PF20434"/>
    </source>
</evidence>
<dbReference type="InterPro" id="IPR049492">
    <property type="entry name" value="BD-FAE-like_dom"/>
</dbReference>
<name>A0A2N7ARW0_9LACO</name>
<dbReference type="Proteomes" id="UP000235649">
    <property type="component" value="Unassembled WGS sequence"/>
</dbReference>
<accession>A0A2N7ARW0</accession>
<dbReference type="PANTHER" id="PTHR48081">
    <property type="entry name" value="AB HYDROLASE SUPERFAMILY PROTEIN C4A8.06C"/>
    <property type="match status" value="1"/>
</dbReference>
<dbReference type="OrthoDB" id="9794725at2"/>
<evidence type="ECO:0000256" key="1">
    <source>
        <dbReference type="ARBA" id="ARBA00022801"/>
    </source>
</evidence>
<evidence type="ECO:0000313" key="3">
    <source>
        <dbReference type="EMBL" id="PMD68094.1"/>
    </source>
</evidence>
<dbReference type="Pfam" id="PF20434">
    <property type="entry name" value="BD-FAE"/>
    <property type="match status" value="1"/>
</dbReference>
<gene>
    <name evidence="3" type="ORF">CBP76_10820</name>
</gene>
<dbReference type="Gene3D" id="3.40.50.1820">
    <property type="entry name" value="alpha/beta hydrolase"/>
    <property type="match status" value="1"/>
</dbReference>
<dbReference type="RefSeq" id="WP_102196880.1">
    <property type="nucleotide sequence ID" value="NZ_NIPR01000052.1"/>
</dbReference>
<organism evidence="3 4">
    <name type="scientific">Companilactobacillus nuruki</name>
    <dbReference type="NCBI Taxonomy" id="1993540"/>
    <lineage>
        <taxon>Bacteria</taxon>
        <taxon>Bacillati</taxon>
        <taxon>Bacillota</taxon>
        <taxon>Bacilli</taxon>
        <taxon>Lactobacillales</taxon>
        <taxon>Lactobacillaceae</taxon>
        <taxon>Companilactobacillus</taxon>
    </lineage>
</organism>
<dbReference type="InterPro" id="IPR050300">
    <property type="entry name" value="GDXG_lipolytic_enzyme"/>
</dbReference>
<proteinExistence type="predicted"/>
<protein>
    <submittedName>
        <fullName evidence="3">Lipase</fullName>
    </submittedName>
</protein>
<keyword evidence="1" id="KW-0378">Hydrolase</keyword>
<evidence type="ECO:0000313" key="4">
    <source>
        <dbReference type="Proteomes" id="UP000235649"/>
    </source>
</evidence>
<dbReference type="GO" id="GO:0016787">
    <property type="term" value="F:hydrolase activity"/>
    <property type="evidence" value="ECO:0007669"/>
    <property type="project" value="UniProtKB-KW"/>
</dbReference>
<comment type="caution">
    <text evidence="3">The sequence shown here is derived from an EMBL/GenBank/DDBJ whole genome shotgun (WGS) entry which is preliminary data.</text>
</comment>
<dbReference type="PANTHER" id="PTHR48081:SF6">
    <property type="entry name" value="PEPTIDASE S9 PROLYL OLIGOPEPTIDASE CATALYTIC DOMAIN-CONTAINING PROTEIN"/>
    <property type="match status" value="1"/>
</dbReference>
<dbReference type="SUPFAM" id="SSF53474">
    <property type="entry name" value="alpha/beta-Hydrolases"/>
    <property type="match status" value="1"/>
</dbReference>
<dbReference type="InterPro" id="IPR029058">
    <property type="entry name" value="AB_hydrolase_fold"/>
</dbReference>
<keyword evidence="4" id="KW-1185">Reference proteome</keyword>
<dbReference type="EMBL" id="NIPR01000052">
    <property type="protein sequence ID" value="PMD68094.1"/>
    <property type="molecule type" value="Genomic_DNA"/>
</dbReference>
<sequence length="273" mass="31257">MQKEELVYQDNHFTLDTYWLDPISDYATQVERPIVIICPGGGFKFHSDREAQPIALKFNAAGMHAIVLHYQLVDENHSVYPLALQEMATTLNWLKSQKDVHHIDLQKVILNGYSAGGHLVADFNSIMLDSDRRIKVFEDDLKVIPAVNILGYPVIDMTVGWPIEEDWAMKIAPDIYYWQAQEHLTKNGKPTFIWQTVTDGTVPVMNSILYAQKMDILNIPYELHLFGSGDHGLSLATYVTQNPGNAVNLNEYDAKWWDLCINWLKMQKILPKL</sequence>
<feature type="domain" description="BD-FAE-like" evidence="2">
    <location>
        <begin position="27"/>
        <end position="121"/>
    </location>
</feature>
<reference evidence="3 4" key="1">
    <citation type="submission" date="2017-05" db="EMBL/GenBank/DDBJ databases">
        <title>Lactobacillus nurukis nov., sp. nov., isolated from nuruk.</title>
        <authorList>
            <person name="Kim S.-J."/>
        </authorList>
    </citation>
    <scope>NUCLEOTIDE SEQUENCE [LARGE SCALE GENOMIC DNA]</scope>
    <source>
        <strain evidence="3 4">SYF10-1a</strain>
    </source>
</reference>